<sequence>MDPNCVLCDKEIETLEHLFFHCPFSEKILHNILRKVGIRNSGASLDETLNSISGYLAGKEAWKMAGKAAISLTIYILWKERNARIFRGKKNNVESVIREGNYRVAIMLSKINNLKLTARNVAWAEQTGISPSFLRKIGQQTIRYSLNQLATAGNTLSTIQDQEEPNPGQA</sequence>
<keyword evidence="3" id="KW-1185">Reference proteome</keyword>
<dbReference type="PANTHER" id="PTHR33116">
    <property type="entry name" value="REVERSE TRANSCRIPTASE ZINC-BINDING DOMAIN-CONTAINING PROTEIN-RELATED-RELATED"/>
    <property type="match status" value="1"/>
</dbReference>
<evidence type="ECO:0000313" key="3">
    <source>
        <dbReference type="Proteomes" id="UP000594263"/>
    </source>
</evidence>
<dbReference type="Proteomes" id="UP000594263">
    <property type="component" value="Unplaced"/>
</dbReference>
<organism evidence="2 3">
    <name type="scientific">Kalanchoe fedtschenkoi</name>
    <name type="common">Lavender scallops</name>
    <name type="synonym">South American air plant</name>
    <dbReference type="NCBI Taxonomy" id="63787"/>
    <lineage>
        <taxon>Eukaryota</taxon>
        <taxon>Viridiplantae</taxon>
        <taxon>Streptophyta</taxon>
        <taxon>Embryophyta</taxon>
        <taxon>Tracheophyta</taxon>
        <taxon>Spermatophyta</taxon>
        <taxon>Magnoliopsida</taxon>
        <taxon>eudicotyledons</taxon>
        <taxon>Gunneridae</taxon>
        <taxon>Pentapetalae</taxon>
        <taxon>Saxifragales</taxon>
        <taxon>Crassulaceae</taxon>
        <taxon>Kalanchoe</taxon>
    </lineage>
</organism>
<accession>A0A7N0UVU2</accession>
<dbReference type="EnsemblPlants" id="Kaladp0086s0043.1.v1.1">
    <property type="protein sequence ID" value="Kaladp0086s0043.1.v1.1.CDS.1"/>
    <property type="gene ID" value="Kaladp0086s0043.v1.1"/>
</dbReference>
<dbReference type="AlphaFoldDB" id="A0A7N0UVU2"/>
<evidence type="ECO:0000259" key="1">
    <source>
        <dbReference type="Pfam" id="PF13966"/>
    </source>
</evidence>
<dbReference type="InterPro" id="IPR026960">
    <property type="entry name" value="RVT-Znf"/>
</dbReference>
<evidence type="ECO:0000313" key="2">
    <source>
        <dbReference type="EnsemblPlants" id="Kaladp0086s0043.1.v1.1.CDS.1"/>
    </source>
</evidence>
<dbReference type="Pfam" id="PF13966">
    <property type="entry name" value="zf-RVT"/>
    <property type="match status" value="1"/>
</dbReference>
<name>A0A7N0UVU2_KALFE</name>
<dbReference type="PANTHER" id="PTHR33116:SF84">
    <property type="entry name" value="RNA-DIRECTED DNA POLYMERASE"/>
    <property type="match status" value="1"/>
</dbReference>
<reference evidence="2" key="1">
    <citation type="submission" date="2021-01" db="UniProtKB">
        <authorList>
            <consortium name="EnsemblPlants"/>
        </authorList>
    </citation>
    <scope>IDENTIFICATION</scope>
</reference>
<feature type="domain" description="Reverse transcriptase zinc-binding" evidence="1">
    <location>
        <begin position="2"/>
        <end position="27"/>
    </location>
</feature>
<proteinExistence type="predicted"/>
<protein>
    <recommendedName>
        <fullName evidence="1">Reverse transcriptase zinc-binding domain-containing protein</fullName>
    </recommendedName>
</protein>
<dbReference type="Gramene" id="Kaladp0086s0043.1.v1.1">
    <property type="protein sequence ID" value="Kaladp0086s0043.1.v1.1.CDS.1"/>
    <property type="gene ID" value="Kaladp0086s0043.v1.1"/>
</dbReference>